<name>A0A9D3X018_9SAUR</name>
<accession>A0A9D3X018</accession>
<sequence>MAAAAASGLVAASGSVAAIGRMKRPGISKVCQWIKTSWDAVKEDIIIKSFKKCGISNALDGEEDDLIYEDSSSESSSVHCDFEDSSEDEEFLGFPDSSDF</sequence>
<reference evidence="2" key="1">
    <citation type="submission" date="2021-09" db="EMBL/GenBank/DDBJ databases">
        <title>The genome of Mauremys mutica provides insights into the evolution of semi-aquatic lifestyle.</title>
        <authorList>
            <person name="Gong S."/>
            <person name="Gao Y."/>
        </authorList>
    </citation>
    <scope>NUCLEOTIDE SEQUENCE</scope>
    <source>
        <strain evidence="2">MM-2020</strain>
        <tissue evidence="2">Muscle</tissue>
    </source>
</reference>
<dbReference type="EMBL" id="JAHDVG010000484">
    <property type="protein sequence ID" value="KAH1170321.1"/>
    <property type="molecule type" value="Genomic_DNA"/>
</dbReference>
<dbReference type="AlphaFoldDB" id="A0A9D3X018"/>
<gene>
    <name evidence="2" type="ORF">KIL84_001306</name>
</gene>
<evidence type="ECO:0000256" key="1">
    <source>
        <dbReference type="SAM" id="MobiDB-lite"/>
    </source>
</evidence>
<proteinExistence type="predicted"/>
<evidence type="ECO:0000313" key="3">
    <source>
        <dbReference type="Proteomes" id="UP000827986"/>
    </source>
</evidence>
<dbReference type="Proteomes" id="UP000827986">
    <property type="component" value="Unassembled WGS sequence"/>
</dbReference>
<evidence type="ECO:0000313" key="2">
    <source>
        <dbReference type="EMBL" id="KAH1170321.1"/>
    </source>
</evidence>
<comment type="caution">
    <text evidence="2">The sequence shown here is derived from an EMBL/GenBank/DDBJ whole genome shotgun (WGS) entry which is preliminary data.</text>
</comment>
<keyword evidence="3" id="KW-1185">Reference proteome</keyword>
<feature type="region of interest" description="Disordered" evidence="1">
    <location>
        <begin position="70"/>
        <end position="100"/>
    </location>
</feature>
<organism evidence="2 3">
    <name type="scientific">Mauremys mutica</name>
    <name type="common">yellowpond turtle</name>
    <dbReference type="NCBI Taxonomy" id="74926"/>
    <lineage>
        <taxon>Eukaryota</taxon>
        <taxon>Metazoa</taxon>
        <taxon>Chordata</taxon>
        <taxon>Craniata</taxon>
        <taxon>Vertebrata</taxon>
        <taxon>Euteleostomi</taxon>
        <taxon>Archelosauria</taxon>
        <taxon>Testudinata</taxon>
        <taxon>Testudines</taxon>
        <taxon>Cryptodira</taxon>
        <taxon>Durocryptodira</taxon>
        <taxon>Testudinoidea</taxon>
        <taxon>Geoemydidae</taxon>
        <taxon>Geoemydinae</taxon>
        <taxon>Mauremys</taxon>
    </lineage>
</organism>
<protein>
    <submittedName>
        <fullName evidence="2">Uncharacterized protein</fullName>
    </submittedName>
</protein>